<dbReference type="GO" id="GO:0005634">
    <property type="term" value="C:nucleus"/>
    <property type="evidence" value="ECO:0007669"/>
    <property type="project" value="UniProtKB-SubCell"/>
</dbReference>
<keyword evidence="4" id="KW-0540">Nuclease</keyword>
<evidence type="ECO:0000256" key="1">
    <source>
        <dbReference type="ARBA" id="ARBA00001968"/>
    </source>
</evidence>
<keyword evidence="7" id="KW-0539">Nucleus</keyword>
<dbReference type="EMBL" id="JACMSC010000009">
    <property type="protein sequence ID" value="KAG6506626.1"/>
    <property type="molecule type" value="Genomic_DNA"/>
</dbReference>
<evidence type="ECO:0000259" key="8">
    <source>
        <dbReference type="Pfam" id="PF13359"/>
    </source>
</evidence>
<evidence type="ECO:0000256" key="5">
    <source>
        <dbReference type="ARBA" id="ARBA00022723"/>
    </source>
</evidence>
<dbReference type="Proteomes" id="UP000734854">
    <property type="component" value="Unassembled WGS sequence"/>
</dbReference>
<dbReference type="GO" id="GO:0016787">
    <property type="term" value="F:hydrolase activity"/>
    <property type="evidence" value="ECO:0007669"/>
    <property type="project" value="UniProtKB-KW"/>
</dbReference>
<reference evidence="9 10" key="1">
    <citation type="submission" date="2020-08" db="EMBL/GenBank/DDBJ databases">
        <title>Plant Genome Project.</title>
        <authorList>
            <person name="Zhang R.-G."/>
        </authorList>
    </citation>
    <scope>NUCLEOTIDE SEQUENCE [LARGE SCALE GENOMIC DNA]</scope>
    <source>
        <tissue evidence="9">Rhizome</tissue>
    </source>
</reference>
<evidence type="ECO:0000256" key="6">
    <source>
        <dbReference type="ARBA" id="ARBA00022801"/>
    </source>
</evidence>
<comment type="caution">
    <text evidence="9">The sequence shown here is derived from an EMBL/GenBank/DDBJ whole genome shotgun (WGS) entry which is preliminary data.</text>
</comment>
<comment type="similarity">
    <text evidence="3">Belongs to the HARBI1 family.</text>
</comment>
<evidence type="ECO:0000313" key="10">
    <source>
        <dbReference type="Proteomes" id="UP000734854"/>
    </source>
</evidence>
<proteinExistence type="inferred from homology"/>
<dbReference type="PANTHER" id="PTHR22930">
    <property type="match status" value="1"/>
</dbReference>
<keyword evidence="10" id="KW-1185">Reference proteome</keyword>
<protein>
    <recommendedName>
        <fullName evidence="8">DDE Tnp4 domain-containing protein</fullName>
    </recommendedName>
</protein>
<dbReference type="Pfam" id="PF13359">
    <property type="entry name" value="DDE_Tnp_4"/>
    <property type="match status" value="1"/>
</dbReference>
<dbReference type="GO" id="GO:0004518">
    <property type="term" value="F:nuclease activity"/>
    <property type="evidence" value="ECO:0007669"/>
    <property type="project" value="UniProtKB-KW"/>
</dbReference>
<dbReference type="InterPro" id="IPR045249">
    <property type="entry name" value="HARBI1-like"/>
</dbReference>
<keyword evidence="6" id="KW-0378">Hydrolase</keyword>
<gene>
    <name evidence="9" type="ORF">ZIOFF_031953</name>
</gene>
<name>A0A8J5GIC4_ZINOF</name>
<dbReference type="GO" id="GO:0046872">
    <property type="term" value="F:metal ion binding"/>
    <property type="evidence" value="ECO:0007669"/>
    <property type="project" value="UniProtKB-KW"/>
</dbReference>
<comment type="subcellular location">
    <subcellularLocation>
        <location evidence="2">Nucleus</location>
    </subcellularLocation>
</comment>
<evidence type="ECO:0000313" key="9">
    <source>
        <dbReference type="EMBL" id="KAG6506626.1"/>
    </source>
</evidence>
<comment type="cofactor">
    <cofactor evidence="1">
        <name>a divalent metal cation</name>
        <dbReference type="ChEBI" id="CHEBI:60240"/>
    </cofactor>
</comment>
<organism evidence="9 10">
    <name type="scientific">Zingiber officinale</name>
    <name type="common">Ginger</name>
    <name type="synonym">Amomum zingiber</name>
    <dbReference type="NCBI Taxonomy" id="94328"/>
    <lineage>
        <taxon>Eukaryota</taxon>
        <taxon>Viridiplantae</taxon>
        <taxon>Streptophyta</taxon>
        <taxon>Embryophyta</taxon>
        <taxon>Tracheophyta</taxon>
        <taxon>Spermatophyta</taxon>
        <taxon>Magnoliopsida</taxon>
        <taxon>Liliopsida</taxon>
        <taxon>Zingiberales</taxon>
        <taxon>Zingiberaceae</taxon>
        <taxon>Zingiber</taxon>
    </lineage>
</organism>
<feature type="domain" description="DDE Tnp4" evidence="8">
    <location>
        <begin position="33"/>
        <end position="171"/>
    </location>
</feature>
<evidence type="ECO:0000256" key="4">
    <source>
        <dbReference type="ARBA" id="ARBA00022722"/>
    </source>
</evidence>
<sequence length="221" mass="25171">MRLHDILLKKSEPITQDCQDERWKCFQGCLGALDGPLIKVTPPSEEKSRYRTRKGCISTNVLGVCCPNMEFIYVLPGWEGSAHDGRVLRNAISRPHGLRVPRGYYYLVDSGYCNVNGFLTPYRGQRYHLKEFDGHQPETAEEYFNMKHSKARNNHKNAVGLLNFRFPYLRKLDMVWGRDRATGVHAEDFVEASANVNCPKNMTVCSSPDSEDEPVIVSDAQ</sequence>
<keyword evidence="5" id="KW-0479">Metal-binding</keyword>
<dbReference type="InterPro" id="IPR027806">
    <property type="entry name" value="HARBI1_dom"/>
</dbReference>
<evidence type="ECO:0000256" key="3">
    <source>
        <dbReference type="ARBA" id="ARBA00006958"/>
    </source>
</evidence>
<evidence type="ECO:0000256" key="7">
    <source>
        <dbReference type="ARBA" id="ARBA00023242"/>
    </source>
</evidence>
<dbReference type="PANTHER" id="PTHR22930:SF293">
    <property type="entry name" value="PROTEIN ALP1-LIKE"/>
    <property type="match status" value="1"/>
</dbReference>
<evidence type="ECO:0000256" key="2">
    <source>
        <dbReference type="ARBA" id="ARBA00004123"/>
    </source>
</evidence>
<accession>A0A8J5GIC4</accession>
<dbReference type="AlphaFoldDB" id="A0A8J5GIC4"/>